<dbReference type="PANTHER" id="PTHR36435:SF1">
    <property type="entry name" value="CAAX AMINO TERMINAL PROTEASE FAMILY PROTEIN"/>
    <property type="match status" value="1"/>
</dbReference>
<evidence type="ECO:0000259" key="2">
    <source>
        <dbReference type="Pfam" id="PF02517"/>
    </source>
</evidence>
<keyword evidence="1" id="KW-1133">Transmembrane helix</keyword>
<feature type="transmembrane region" description="Helical" evidence="1">
    <location>
        <begin position="12"/>
        <end position="35"/>
    </location>
</feature>
<proteinExistence type="predicted"/>
<dbReference type="Proteomes" id="UP000642809">
    <property type="component" value="Unassembled WGS sequence"/>
</dbReference>
<gene>
    <name evidence="3" type="ORF">GCM10008106_11590</name>
</gene>
<name>A0A8J3CVS0_9BACT</name>
<reference evidence="3" key="2">
    <citation type="submission" date="2020-09" db="EMBL/GenBank/DDBJ databases">
        <authorList>
            <person name="Sun Q."/>
            <person name="Kim S."/>
        </authorList>
    </citation>
    <scope>NUCLEOTIDE SEQUENCE</scope>
    <source>
        <strain evidence="3">KCTC 23224</strain>
    </source>
</reference>
<dbReference type="GO" id="GO:0004175">
    <property type="term" value="F:endopeptidase activity"/>
    <property type="evidence" value="ECO:0007669"/>
    <property type="project" value="UniProtKB-ARBA"/>
</dbReference>
<comment type="caution">
    <text evidence="3">The sequence shown here is derived from an EMBL/GenBank/DDBJ whole genome shotgun (WGS) entry which is preliminary data.</text>
</comment>
<evidence type="ECO:0000313" key="4">
    <source>
        <dbReference type="Proteomes" id="UP000642809"/>
    </source>
</evidence>
<feature type="transmembrane region" description="Helical" evidence="1">
    <location>
        <begin position="47"/>
        <end position="68"/>
    </location>
</feature>
<evidence type="ECO:0000256" key="1">
    <source>
        <dbReference type="SAM" id="Phobius"/>
    </source>
</evidence>
<feature type="transmembrane region" description="Helical" evidence="1">
    <location>
        <begin position="192"/>
        <end position="211"/>
    </location>
</feature>
<keyword evidence="1" id="KW-0472">Membrane</keyword>
<reference evidence="3" key="1">
    <citation type="journal article" date="2014" name="Int. J. Syst. Evol. Microbiol.">
        <title>Complete genome sequence of Corynebacterium casei LMG S-19264T (=DSM 44701T), isolated from a smear-ripened cheese.</title>
        <authorList>
            <consortium name="US DOE Joint Genome Institute (JGI-PGF)"/>
            <person name="Walter F."/>
            <person name="Albersmeier A."/>
            <person name="Kalinowski J."/>
            <person name="Ruckert C."/>
        </authorList>
    </citation>
    <scope>NUCLEOTIDE SEQUENCE</scope>
    <source>
        <strain evidence="3">KCTC 23224</strain>
    </source>
</reference>
<feature type="transmembrane region" description="Helical" evidence="1">
    <location>
        <begin position="89"/>
        <end position="111"/>
    </location>
</feature>
<dbReference type="AlphaFoldDB" id="A0A8J3CVS0"/>
<keyword evidence="4" id="KW-1185">Reference proteome</keyword>
<dbReference type="Pfam" id="PF02517">
    <property type="entry name" value="Rce1-like"/>
    <property type="match status" value="1"/>
</dbReference>
<dbReference type="EMBL" id="BMYF01000005">
    <property type="protein sequence ID" value="GHB32288.1"/>
    <property type="molecule type" value="Genomic_DNA"/>
</dbReference>
<dbReference type="InterPro" id="IPR052710">
    <property type="entry name" value="CAAX_protease"/>
</dbReference>
<organism evidence="3 4">
    <name type="scientific">Mongoliitalea lutea</name>
    <dbReference type="NCBI Taxonomy" id="849756"/>
    <lineage>
        <taxon>Bacteria</taxon>
        <taxon>Pseudomonadati</taxon>
        <taxon>Bacteroidota</taxon>
        <taxon>Cytophagia</taxon>
        <taxon>Cytophagales</taxon>
        <taxon>Cyclobacteriaceae</taxon>
        <taxon>Mongoliitalea</taxon>
    </lineage>
</organism>
<keyword evidence="1" id="KW-0812">Transmembrane</keyword>
<feature type="domain" description="CAAX prenyl protease 2/Lysostaphin resistance protein A-like" evidence="2">
    <location>
        <begin position="139"/>
        <end position="228"/>
    </location>
</feature>
<dbReference type="GO" id="GO:0080120">
    <property type="term" value="P:CAAX-box protein maturation"/>
    <property type="evidence" value="ECO:0007669"/>
    <property type="project" value="UniProtKB-ARBA"/>
</dbReference>
<protein>
    <recommendedName>
        <fullName evidence="2">CAAX prenyl protease 2/Lysostaphin resistance protein A-like domain-containing protein</fullName>
    </recommendedName>
</protein>
<accession>A0A8J3CVS0</accession>
<feature type="transmembrane region" description="Helical" evidence="1">
    <location>
        <begin position="131"/>
        <end position="149"/>
    </location>
</feature>
<evidence type="ECO:0000313" key="3">
    <source>
        <dbReference type="EMBL" id="GHB32288.1"/>
    </source>
</evidence>
<sequence>MSIKMGTVKVVWRNLILAPIWFLIALISIISYFIIQGMDESDISEQIITKIPVILLIAQLLMLIYLLISTRKIGFDVVKDGWKAEKRKIPIDIIGGIVTGVILAITYIYYLSPLQQFLQHRFGDYVPAGETMTSLGMHSMAFFIANVLLAPFVEESLYRNFAMREFLKQYGPVQSIVLTSVMFGLMHWLGGFWYIILTGLLVGVPLAMITIQRGNLIWAFTAHVVLNSIEFSHISSL</sequence>
<dbReference type="InterPro" id="IPR003675">
    <property type="entry name" value="Rce1/LyrA-like_dom"/>
</dbReference>
<dbReference type="PANTHER" id="PTHR36435">
    <property type="entry name" value="SLR1288 PROTEIN"/>
    <property type="match status" value="1"/>
</dbReference>